<dbReference type="AlphaFoldDB" id="A0A318K5J9"/>
<gene>
    <name evidence="1" type="ORF">DFR70_103674</name>
</gene>
<evidence type="ECO:0000313" key="2">
    <source>
        <dbReference type="Proteomes" id="UP000247569"/>
    </source>
</evidence>
<evidence type="ECO:0000313" key="1">
    <source>
        <dbReference type="EMBL" id="PXX66919.1"/>
    </source>
</evidence>
<keyword evidence="2" id="KW-1185">Reference proteome</keyword>
<organism evidence="1 2">
    <name type="scientific">Nocardia tenerifensis</name>
    <dbReference type="NCBI Taxonomy" id="228006"/>
    <lineage>
        <taxon>Bacteria</taxon>
        <taxon>Bacillati</taxon>
        <taxon>Actinomycetota</taxon>
        <taxon>Actinomycetes</taxon>
        <taxon>Mycobacteriales</taxon>
        <taxon>Nocardiaceae</taxon>
        <taxon>Nocardia</taxon>
    </lineage>
</organism>
<dbReference type="EMBL" id="QJKF01000003">
    <property type="protein sequence ID" value="PXX66919.1"/>
    <property type="molecule type" value="Genomic_DNA"/>
</dbReference>
<evidence type="ECO:0008006" key="3">
    <source>
        <dbReference type="Google" id="ProtNLM"/>
    </source>
</evidence>
<dbReference type="OrthoDB" id="4234112at2"/>
<reference evidence="1 2" key="1">
    <citation type="submission" date="2018-05" db="EMBL/GenBank/DDBJ databases">
        <title>Genomic Encyclopedia of Type Strains, Phase IV (KMG-IV): sequencing the most valuable type-strain genomes for metagenomic binning, comparative biology and taxonomic classification.</title>
        <authorList>
            <person name="Goeker M."/>
        </authorList>
    </citation>
    <scope>NUCLEOTIDE SEQUENCE [LARGE SCALE GENOMIC DNA]</scope>
    <source>
        <strain evidence="1 2">DSM 44704</strain>
    </source>
</reference>
<dbReference type="Proteomes" id="UP000247569">
    <property type="component" value="Unassembled WGS sequence"/>
</dbReference>
<sequence length="179" mass="19594">MAKSETFGEGSRAVAALTLVWKEIRRRHPDIPDVVIIASPGSTGTASLRLGRFSARRWQSGEREFDELFIATEGFSAGPRYVLATMLHEAAHALAYTRGVQDTSRAGAYHNSRFKELAEELGLTAQRDHGSGWATTHLPEPTATAYASQLAMLAASISGHRRILCGYCQQPFTNRETTS</sequence>
<accession>A0A318K5J9</accession>
<protein>
    <recommendedName>
        <fullName evidence="3">SprT-like family protein</fullName>
    </recommendedName>
</protein>
<proteinExistence type="predicted"/>
<name>A0A318K5J9_9NOCA</name>
<dbReference type="RefSeq" id="WP_051186247.1">
    <property type="nucleotide sequence ID" value="NZ_QJKF01000003.1"/>
</dbReference>
<comment type="caution">
    <text evidence="1">The sequence shown here is derived from an EMBL/GenBank/DDBJ whole genome shotgun (WGS) entry which is preliminary data.</text>
</comment>